<name>A0ABU9Y238_9SPHN</name>
<evidence type="ECO:0000313" key="2">
    <source>
        <dbReference type="EMBL" id="MEN2789874.1"/>
    </source>
</evidence>
<protein>
    <recommendedName>
        <fullName evidence="4">DUF2029 domain-containing protein</fullName>
    </recommendedName>
</protein>
<sequence>MALAIVIALVYDFWYFFTYKYFPQPFFYDIGDTWMDWFNPAYWSHVPGAYDSYRTIYPPLTYVILKAITWGPCYPGAQGGWARECDAMGIISLHLVYVLCIVLTARTLLRVDRRTALPRSLAISLGLPMLWALDRGNVILITYIFMLLAYGPLLQSARLRWLFAGLAVNMKVYLIGTVAAQLLHRRWRWAEGALVASVLVYLVTYALFGSGNPVEIYHNITDYADGLVINNPLDIWMASTLLPLQQLTHSDVFPTLLVLGSRLTTLIDTLVPLIMHSAQAIIMIGAFACFLRPEVVPRSRMLVLSVGLAVISTEVSGYTEIIVLLFTFMEPARGFLRRYALVAAYLVCIPFDINIDSLPPLAKESFFFGTGVIVEYVVQLGPFIRPLATLSIPVSLALLTIIDVWRDIRLQGWAGRWRFRHDVPLLPSVLPPLRPTRAEVARVGENAPRPANATA</sequence>
<feature type="transmembrane region" description="Helical" evidence="1">
    <location>
        <begin position="87"/>
        <end position="109"/>
    </location>
</feature>
<feature type="transmembrane region" description="Helical" evidence="1">
    <location>
        <begin position="121"/>
        <end position="149"/>
    </location>
</feature>
<reference evidence="2 3" key="1">
    <citation type="submission" date="2024-05" db="EMBL/GenBank/DDBJ databases">
        <authorList>
            <person name="Liu Q."/>
            <person name="Xin Y.-H."/>
        </authorList>
    </citation>
    <scope>NUCLEOTIDE SEQUENCE [LARGE SCALE GENOMIC DNA]</scope>
    <source>
        <strain evidence="2 3">CGMCC 1.10181</strain>
    </source>
</reference>
<comment type="caution">
    <text evidence="2">The sequence shown here is derived from an EMBL/GenBank/DDBJ whole genome shotgun (WGS) entry which is preliminary data.</text>
</comment>
<evidence type="ECO:0000256" key="1">
    <source>
        <dbReference type="SAM" id="Phobius"/>
    </source>
</evidence>
<keyword evidence="1" id="KW-0472">Membrane</keyword>
<evidence type="ECO:0000313" key="3">
    <source>
        <dbReference type="Proteomes" id="UP001419910"/>
    </source>
</evidence>
<keyword evidence="1" id="KW-1133">Transmembrane helix</keyword>
<organism evidence="2 3">
    <name type="scientific">Sphingomonas oligophenolica</name>
    <dbReference type="NCBI Taxonomy" id="301154"/>
    <lineage>
        <taxon>Bacteria</taxon>
        <taxon>Pseudomonadati</taxon>
        <taxon>Pseudomonadota</taxon>
        <taxon>Alphaproteobacteria</taxon>
        <taxon>Sphingomonadales</taxon>
        <taxon>Sphingomonadaceae</taxon>
        <taxon>Sphingomonas</taxon>
    </lineage>
</organism>
<dbReference type="Proteomes" id="UP001419910">
    <property type="component" value="Unassembled WGS sequence"/>
</dbReference>
<dbReference type="EMBL" id="JBDIME010000006">
    <property type="protein sequence ID" value="MEN2789874.1"/>
    <property type="molecule type" value="Genomic_DNA"/>
</dbReference>
<keyword evidence="1" id="KW-0812">Transmembrane</keyword>
<evidence type="ECO:0008006" key="4">
    <source>
        <dbReference type="Google" id="ProtNLM"/>
    </source>
</evidence>
<dbReference type="RefSeq" id="WP_343891337.1">
    <property type="nucleotide sequence ID" value="NZ_BAAAEH010000040.1"/>
</dbReference>
<keyword evidence="3" id="KW-1185">Reference proteome</keyword>
<feature type="transmembrane region" description="Helical" evidence="1">
    <location>
        <begin position="270"/>
        <end position="291"/>
    </location>
</feature>
<feature type="transmembrane region" description="Helical" evidence="1">
    <location>
        <begin position="303"/>
        <end position="329"/>
    </location>
</feature>
<feature type="transmembrane region" description="Helical" evidence="1">
    <location>
        <begin position="189"/>
        <end position="208"/>
    </location>
</feature>
<accession>A0ABU9Y238</accession>
<proteinExistence type="predicted"/>
<gene>
    <name evidence="2" type="ORF">ABC974_09570</name>
</gene>
<feature type="transmembrane region" description="Helical" evidence="1">
    <location>
        <begin position="161"/>
        <end position="182"/>
    </location>
</feature>